<evidence type="ECO:0000313" key="2">
    <source>
        <dbReference type="Proteomes" id="UP001610432"/>
    </source>
</evidence>
<keyword evidence="2" id="KW-1185">Reference proteome</keyword>
<accession>A0ABR4LVL2</accession>
<dbReference type="RefSeq" id="XP_070887561.1">
    <property type="nucleotide sequence ID" value="XM_071028783.1"/>
</dbReference>
<dbReference type="EMBL" id="JBFXLQ010000013">
    <property type="protein sequence ID" value="KAL2868582.1"/>
    <property type="molecule type" value="Genomic_DNA"/>
</dbReference>
<evidence type="ECO:0000313" key="1">
    <source>
        <dbReference type="EMBL" id="KAL2868582.1"/>
    </source>
</evidence>
<dbReference type="GeneID" id="98143855"/>
<name>A0ABR4LVL2_9EURO</name>
<dbReference type="PANTHER" id="PTHR34587">
    <property type="entry name" value="VWFA DOMAIN-CONTAINING PROTEIN"/>
    <property type="match status" value="1"/>
</dbReference>
<proteinExistence type="predicted"/>
<protein>
    <submittedName>
        <fullName evidence="1">Uncharacterized protein</fullName>
    </submittedName>
</protein>
<dbReference type="PANTHER" id="PTHR34587:SF2">
    <property type="entry name" value="G-PROTEIN COUPLED RECEPTORS FAMILY 1 PROFILE DOMAIN-CONTAINING PROTEIN"/>
    <property type="match status" value="1"/>
</dbReference>
<sequence length="125" mass="13548">MLICTSQRTPNFINHCGGRILTNGKSFKEGSSLTHSQWIVMGEIPSEKDMVSTIITHPSPGQILPANAPFFVKFRTTNLVAGSVTNPNATLYSAPQALRNGKVVGHIQVTIQSITGRILTLTEFP</sequence>
<comment type="caution">
    <text evidence="1">The sequence shown here is derived from an EMBL/GenBank/DDBJ whole genome shotgun (WGS) entry which is preliminary data.</text>
</comment>
<gene>
    <name evidence="1" type="ORF">BJX67DRAFT_349838</name>
</gene>
<dbReference type="InterPro" id="IPR053216">
    <property type="entry name" value="Appressorial_penetr-assoc"/>
</dbReference>
<reference evidence="1 2" key="1">
    <citation type="submission" date="2024-07" db="EMBL/GenBank/DDBJ databases">
        <title>Section-level genome sequencing and comparative genomics of Aspergillus sections Usti and Cavernicolus.</title>
        <authorList>
            <consortium name="Lawrence Berkeley National Laboratory"/>
            <person name="Nybo J.L."/>
            <person name="Vesth T.C."/>
            <person name="Theobald S."/>
            <person name="Frisvad J.C."/>
            <person name="Larsen T.O."/>
            <person name="Kjaerboelling I."/>
            <person name="Rothschild-Mancinelli K."/>
            <person name="Lyhne E.K."/>
            <person name="Kogle M.E."/>
            <person name="Barry K."/>
            <person name="Clum A."/>
            <person name="Na H."/>
            <person name="Ledsgaard L."/>
            <person name="Lin J."/>
            <person name="Lipzen A."/>
            <person name="Kuo A."/>
            <person name="Riley R."/>
            <person name="Mondo S."/>
            <person name="Labutti K."/>
            <person name="Haridas S."/>
            <person name="Pangalinan J."/>
            <person name="Salamov A.A."/>
            <person name="Simmons B.A."/>
            <person name="Magnuson J.K."/>
            <person name="Chen J."/>
            <person name="Drula E."/>
            <person name="Henrissat B."/>
            <person name="Wiebenga A."/>
            <person name="Lubbers R.J."/>
            <person name="Gomes A.C."/>
            <person name="Macurrencykelacurrency M.R."/>
            <person name="Stajich J."/>
            <person name="Grigoriev I.V."/>
            <person name="Mortensen U.H."/>
            <person name="De Vries R.P."/>
            <person name="Baker S.E."/>
            <person name="Andersen M.R."/>
        </authorList>
    </citation>
    <scope>NUCLEOTIDE SEQUENCE [LARGE SCALE GENOMIC DNA]</scope>
    <source>
        <strain evidence="1 2">CBS 449.75</strain>
    </source>
</reference>
<dbReference type="Proteomes" id="UP001610432">
    <property type="component" value="Unassembled WGS sequence"/>
</dbReference>
<organism evidence="1 2">
    <name type="scientific">Aspergillus lucknowensis</name>
    <dbReference type="NCBI Taxonomy" id="176173"/>
    <lineage>
        <taxon>Eukaryota</taxon>
        <taxon>Fungi</taxon>
        <taxon>Dikarya</taxon>
        <taxon>Ascomycota</taxon>
        <taxon>Pezizomycotina</taxon>
        <taxon>Eurotiomycetes</taxon>
        <taxon>Eurotiomycetidae</taxon>
        <taxon>Eurotiales</taxon>
        <taxon>Aspergillaceae</taxon>
        <taxon>Aspergillus</taxon>
        <taxon>Aspergillus subgen. Nidulantes</taxon>
    </lineage>
</organism>